<feature type="compositionally biased region" description="Basic and acidic residues" evidence="1">
    <location>
        <begin position="76"/>
        <end position="89"/>
    </location>
</feature>
<evidence type="ECO:0000313" key="3">
    <source>
        <dbReference type="Proteomes" id="UP000235672"/>
    </source>
</evidence>
<reference evidence="2 3" key="1">
    <citation type="submission" date="2016-05" db="EMBL/GenBank/DDBJ databases">
        <title>A degradative enzymes factory behind the ericoid mycorrhizal symbiosis.</title>
        <authorList>
            <consortium name="DOE Joint Genome Institute"/>
            <person name="Martino E."/>
            <person name="Morin E."/>
            <person name="Grelet G."/>
            <person name="Kuo A."/>
            <person name="Kohler A."/>
            <person name="Daghino S."/>
            <person name="Barry K."/>
            <person name="Choi C."/>
            <person name="Cichocki N."/>
            <person name="Clum A."/>
            <person name="Copeland A."/>
            <person name="Hainaut M."/>
            <person name="Haridas S."/>
            <person name="Labutti K."/>
            <person name="Lindquist E."/>
            <person name="Lipzen A."/>
            <person name="Khouja H.-R."/>
            <person name="Murat C."/>
            <person name="Ohm R."/>
            <person name="Olson A."/>
            <person name="Spatafora J."/>
            <person name="Veneault-Fourrey C."/>
            <person name="Henrissat B."/>
            <person name="Grigoriev I."/>
            <person name="Martin F."/>
            <person name="Perotto S."/>
        </authorList>
    </citation>
    <scope>NUCLEOTIDE SEQUENCE [LARGE SCALE GENOMIC DNA]</scope>
    <source>
        <strain evidence="2 3">UAMH 7357</strain>
    </source>
</reference>
<feature type="compositionally biased region" description="Polar residues" evidence="1">
    <location>
        <begin position="23"/>
        <end position="37"/>
    </location>
</feature>
<protein>
    <submittedName>
        <fullName evidence="2">Uncharacterized protein</fullName>
    </submittedName>
</protein>
<feature type="region of interest" description="Disordered" evidence="1">
    <location>
        <begin position="1"/>
        <end position="89"/>
    </location>
</feature>
<sequence>MSSPSSSKTWQLSSRPSFHLPSKSKSTSHPNPNTNLLETKRSTTDVSPSTPSKSSRAWKKTKEFFNSLGEPPTATWEREQAKKKEVKTSGRDAFGAVNYGLYHQGGPFGGRT</sequence>
<gene>
    <name evidence="2" type="ORF">NA56DRAFT_744094</name>
</gene>
<accession>A0A2J6QKK8</accession>
<evidence type="ECO:0000313" key="2">
    <source>
        <dbReference type="EMBL" id="PMD26779.1"/>
    </source>
</evidence>
<name>A0A2J6QKK8_9HELO</name>
<evidence type="ECO:0000256" key="1">
    <source>
        <dbReference type="SAM" id="MobiDB-lite"/>
    </source>
</evidence>
<dbReference type="OrthoDB" id="3556770at2759"/>
<proteinExistence type="predicted"/>
<dbReference type="AlphaFoldDB" id="A0A2J6QKK8"/>
<feature type="compositionally biased region" description="Polar residues" evidence="1">
    <location>
        <begin position="1"/>
        <end position="16"/>
    </location>
</feature>
<dbReference type="Proteomes" id="UP000235672">
    <property type="component" value="Unassembled WGS sequence"/>
</dbReference>
<organism evidence="2 3">
    <name type="scientific">Hyaloscypha hepaticicola</name>
    <dbReference type="NCBI Taxonomy" id="2082293"/>
    <lineage>
        <taxon>Eukaryota</taxon>
        <taxon>Fungi</taxon>
        <taxon>Dikarya</taxon>
        <taxon>Ascomycota</taxon>
        <taxon>Pezizomycotina</taxon>
        <taxon>Leotiomycetes</taxon>
        <taxon>Helotiales</taxon>
        <taxon>Hyaloscyphaceae</taxon>
        <taxon>Hyaloscypha</taxon>
    </lineage>
</organism>
<keyword evidence="3" id="KW-1185">Reference proteome</keyword>
<dbReference type="EMBL" id="KZ613467">
    <property type="protein sequence ID" value="PMD26779.1"/>
    <property type="molecule type" value="Genomic_DNA"/>
</dbReference>
<feature type="compositionally biased region" description="Polar residues" evidence="1">
    <location>
        <begin position="44"/>
        <end position="55"/>
    </location>
</feature>